<dbReference type="EMBL" id="HACA01013921">
    <property type="protein sequence ID" value="CDW31282.1"/>
    <property type="molecule type" value="Transcribed_RNA"/>
</dbReference>
<dbReference type="AlphaFoldDB" id="A0A0K2U005"/>
<evidence type="ECO:0000256" key="3">
    <source>
        <dbReference type="SAM" id="Phobius"/>
    </source>
</evidence>
<sequence length="131" mass="14283">IHIQTSEDHKQYIPTMISFISASFLASCLLLTLSAAAPQNTRPHIAILNSQFNAPGTLDTIGQFDYSFSTANGIKQEAVGQSKLVGNEEIVTMKGYYEFVADDGQTYGVNWYADENGYHPSAPHLPSNLIG</sequence>
<dbReference type="PRINTS" id="PR00947">
    <property type="entry name" value="CUTICLE"/>
</dbReference>
<evidence type="ECO:0000313" key="4">
    <source>
        <dbReference type="EMBL" id="CDW31282.1"/>
    </source>
</evidence>
<dbReference type="GO" id="GO:0062129">
    <property type="term" value="C:chitin-based extracellular matrix"/>
    <property type="evidence" value="ECO:0007669"/>
    <property type="project" value="TreeGrafter"/>
</dbReference>
<keyword evidence="3" id="KW-0812">Transmembrane</keyword>
<keyword evidence="3" id="KW-0472">Membrane</keyword>
<name>A0A0K2U005_LEPSM</name>
<dbReference type="PANTHER" id="PTHR10380">
    <property type="entry name" value="CUTICLE PROTEIN"/>
    <property type="match status" value="1"/>
</dbReference>
<protein>
    <submittedName>
        <fullName evidence="4">Larval cuticle protein 8like [Musca domestica]</fullName>
    </submittedName>
</protein>
<keyword evidence="1 2" id="KW-0193">Cuticle</keyword>
<feature type="transmembrane region" description="Helical" evidence="3">
    <location>
        <begin position="12"/>
        <end position="33"/>
    </location>
</feature>
<dbReference type="PROSITE" id="PS51155">
    <property type="entry name" value="CHIT_BIND_RR_2"/>
    <property type="match status" value="1"/>
</dbReference>
<evidence type="ECO:0000256" key="1">
    <source>
        <dbReference type="ARBA" id="ARBA00022460"/>
    </source>
</evidence>
<dbReference type="InterPro" id="IPR050468">
    <property type="entry name" value="Cuticle_Struct_Prot"/>
</dbReference>
<keyword evidence="3" id="KW-1133">Transmembrane helix</keyword>
<dbReference type="GO" id="GO:0008010">
    <property type="term" value="F:structural constituent of chitin-based larval cuticle"/>
    <property type="evidence" value="ECO:0007669"/>
    <property type="project" value="TreeGrafter"/>
</dbReference>
<accession>A0A0K2U005</accession>
<feature type="non-terminal residue" evidence="4">
    <location>
        <position position="1"/>
    </location>
</feature>
<reference evidence="4" key="1">
    <citation type="submission" date="2014-05" db="EMBL/GenBank/DDBJ databases">
        <authorList>
            <person name="Chronopoulou M."/>
        </authorList>
    </citation>
    <scope>NUCLEOTIDE SEQUENCE</scope>
    <source>
        <tissue evidence="4">Whole organism</tissue>
    </source>
</reference>
<dbReference type="InterPro" id="IPR000618">
    <property type="entry name" value="Insect_cuticle"/>
</dbReference>
<organism evidence="4">
    <name type="scientific">Lepeophtheirus salmonis</name>
    <name type="common">Salmon louse</name>
    <name type="synonym">Caligus salmonis</name>
    <dbReference type="NCBI Taxonomy" id="72036"/>
    <lineage>
        <taxon>Eukaryota</taxon>
        <taxon>Metazoa</taxon>
        <taxon>Ecdysozoa</taxon>
        <taxon>Arthropoda</taxon>
        <taxon>Crustacea</taxon>
        <taxon>Multicrustacea</taxon>
        <taxon>Hexanauplia</taxon>
        <taxon>Copepoda</taxon>
        <taxon>Siphonostomatoida</taxon>
        <taxon>Caligidae</taxon>
        <taxon>Lepeophtheirus</taxon>
    </lineage>
</organism>
<proteinExistence type="predicted"/>
<dbReference type="PANTHER" id="PTHR10380:SF173">
    <property type="entry name" value="CUTICULAR PROTEIN 47EF, ISOFORM C-RELATED"/>
    <property type="match status" value="1"/>
</dbReference>
<evidence type="ECO:0000256" key="2">
    <source>
        <dbReference type="PROSITE-ProRule" id="PRU00497"/>
    </source>
</evidence>
<dbReference type="OrthoDB" id="6338414at2759"/>
<dbReference type="Pfam" id="PF00379">
    <property type="entry name" value="Chitin_bind_4"/>
    <property type="match status" value="1"/>
</dbReference>